<dbReference type="AlphaFoldDB" id="A0A8D9BD46"/>
<dbReference type="EMBL" id="HBUF01620569">
    <property type="protein sequence ID" value="CAG6780880.1"/>
    <property type="molecule type" value="Transcribed_RNA"/>
</dbReference>
<keyword evidence="1" id="KW-1133">Transmembrane helix</keyword>
<evidence type="ECO:0000256" key="1">
    <source>
        <dbReference type="SAM" id="Phobius"/>
    </source>
</evidence>
<feature type="transmembrane region" description="Helical" evidence="1">
    <location>
        <begin position="12"/>
        <end position="34"/>
    </location>
</feature>
<keyword evidence="1" id="KW-0472">Membrane</keyword>
<organism evidence="2">
    <name type="scientific">Cacopsylla melanoneura</name>
    <dbReference type="NCBI Taxonomy" id="428564"/>
    <lineage>
        <taxon>Eukaryota</taxon>
        <taxon>Metazoa</taxon>
        <taxon>Ecdysozoa</taxon>
        <taxon>Arthropoda</taxon>
        <taxon>Hexapoda</taxon>
        <taxon>Insecta</taxon>
        <taxon>Pterygota</taxon>
        <taxon>Neoptera</taxon>
        <taxon>Paraneoptera</taxon>
        <taxon>Hemiptera</taxon>
        <taxon>Sternorrhyncha</taxon>
        <taxon>Psylloidea</taxon>
        <taxon>Psyllidae</taxon>
        <taxon>Psyllinae</taxon>
        <taxon>Cacopsylla</taxon>
    </lineage>
</organism>
<accession>A0A8D9BD46</accession>
<reference evidence="2" key="1">
    <citation type="submission" date="2021-05" db="EMBL/GenBank/DDBJ databases">
        <authorList>
            <person name="Alioto T."/>
            <person name="Alioto T."/>
            <person name="Gomez Garrido J."/>
        </authorList>
    </citation>
    <scope>NUCLEOTIDE SEQUENCE</scope>
</reference>
<evidence type="ECO:0000313" key="2">
    <source>
        <dbReference type="EMBL" id="CAG6780880.1"/>
    </source>
</evidence>
<proteinExistence type="predicted"/>
<sequence length="102" mass="11696">MEYALFLSNLWGNLTVVFFLFLSLSQLLVLLQYLKFPSYPNLLMILPTVTIGNPYSKKIINIVDSYGTFSFHSKTDFNCVLHGIYYGVRLSKVNIIEICGVY</sequence>
<name>A0A8D9BD46_9HEMI</name>
<keyword evidence="1" id="KW-0812">Transmembrane</keyword>
<protein>
    <submittedName>
        <fullName evidence="2">Uncharacterized protein</fullName>
    </submittedName>
</protein>